<organism evidence="2 3">
    <name type="scientific">Enterovirga aerilata</name>
    <dbReference type="NCBI Taxonomy" id="2730920"/>
    <lineage>
        <taxon>Bacteria</taxon>
        <taxon>Pseudomonadati</taxon>
        <taxon>Pseudomonadota</taxon>
        <taxon>Alphaproteobacteria</taxon>
        <taxon>Hyphomicrobiales</taxon>
        <taxon>Methylobacteriaceae</taxon>
        <taxon>Enterovirga</taxon>
    </lineage>
</organism>
<evidence type="ECO:0000313" key="3">
    <source>
        <dbReference type="Proteomes" id="UP000564885"/>
    </source>
</evidence>
<proteinExistence type="predicted"/>
<dbReference type="AlphaFoldDB" id="A0A849I5T7"/>
<protein>
    <submittedName>
        <fullName evidence="2">DUF1236 domain-containing protein</fullName>
    </submittedName>
</protein>
<comment type="caution">
    <text evidence="2">The sequence shown here is derived from an EMBL/GenBank/DDBJ whole genome shotgun (WGS) entry which is preliminary data.</text>
</comment>
<dbReference type="EMBL" id="JABEPP010000003">
    <property type="protein sequence ID" value="NNM73054.1"/>
    <property type="molecule type" value="Genomic_DNA"/>
</dbReference>
<dbReference type="InterPro" id="IPR009642">
    <property type="entry name" value="DUF1236"/>
</dbReference>
<keyword evidence="3" id="KW-1185">Reference proteome</keyword>
<sequence length="144" mass="14837">MKTTLLMAASLAAALSTGALAQGTIPGAAHGAAQGADTGAAVGGPVGGVVGGVVGGAVGAATGTVGGILGVDTRPRFRTYVESRNVPSYRYREEVRVGTVLPAEGVTYYEVPAEYGVREYRYTVVNDRTVLVEPRTRRIVEVIE</sequence>
<feature type="signal peptide" evidence="1">
    <location>
        <begin position="1"/>
        <end position="21"/>
    </location>
</feature>
<dbReference type="RefSeq" id="WP_171218552.1">
    <property type="nucleotide sequence ID" value="NZ_JABEPP010000003.1"/>
</dbReference>
<accession>A0A849I5T7</accession>
<keyword evidence="1" id="KW-0732">Signal</keyword>
<dbReference type="Pfam" id="PF06823">
    <property type="entry name" value="DUF1236"/>
    <property type="match status" value="1"/>
</dbReference>
<dbReference type="Proteomes" id="UP000564885">
    <property type="component" value="Unassembled WGS sequence"/>
</dbReference>
<name>A0A849I5T7_9HYPH</name>
<reference evidence="2 3" key="1">
    <citation type="submission" date="2020-04" db="EMBL/GenBank/DDBJ databases">
        <title>Enterovirga sp. isolate from soil.</title>
        <authorList>
            <person name="Chea S."/>
            <person name="Kim D.-U."/>
        </authorList>
    </citation>
    <scope>NUCLEOTIDE SEQUENCE [LARGE SCALE GENOMIC DNA]</scope>
    <source>
        <strain evidence="2 3">DB1703</strain>
    </source>
</reference>
<evidence type="ECO:0000256" key="1">
    <source>
        <dbReference type="SAM" id="SignalP"/>
    </source>
</evidence>
<feature type="chain" id="PRO_5032271985" evidence="1">
    <location>
        <begin position="22"/>
        <end position="144"/>
    </location>
</feature>
<gene>
    <name evidence="2" type="ORF">HJG44_11755</name>
</gene>
<evidence type="ECO:0000313" key="2">
    <source>
        <dbReference type="EMBL" id="NNM73054.1"/>
    </source>
</evidence>